<keyword evidence="3 5" id="KW-1133">Transmembrane helix</keyword>
<dbReference type="InterPro" id="IPR051423">
    <property type="entry name" value="CD225/Dispanin"/>
</dbReference>
<organism evidence="6 7">
    <name type="scientific">Koribacter versatilis (strain Ellin345)</name>
    <dbReference type="NCBI Taxonomy" id="204669"/>
    <lineage>
        <taxon>Bacteria</taxon>
        <taxon>Pseudomonadati</taxon>
        <taxon>Acidobacteriota</taxon>
        <taxon>Terriglobia</taxon>
        <taxon>Terriglobales</taxon>
        <taxon>Candidatus Korobacteraceae</taxon>
        <taxon>Candidatus Korobacter</taxon>
    </lineage>
</organism>
<comment type="subcellular location">
    <subcellularLocation>
        <location evidence="1">Membrane</location>
    </subcellularLocation>
</comment>
<reference evidence="6 7" key="1">
    <citation type="journal article" date="2009" name="Appl. Environ. Microbiol.">
        <title>Three genomes from the phylum Acidobacteria provide insight into the lifestyles of these microorganisms in soils.</title>
        <authorList>
            <person name="Ward N.L."/>
            <person name="Challacombe J.F."/>
            <person name="Janssen P.H."/>
            <person name="Henrissat B."/>
            <person name="Coutinho P.M."/>
            <person name="Wu M."/>
            <person name="Xie G."/>
            <person name="Haft D.H."/>
            <person name="Sait M."/>
            <person name="Badger J."/>
            <person name="Barabote R.D."/>
            <person name="Bradley B."/>
            <person name="Brettin T.S."/>
            <person name="Brinkac L.M."/>
            <person name="Bruce D."/>
            <person name="Creasy T."/>
            <person name="Daugherty S.C."/>
            <person name="Davidsen T.M."/>
            <person name="DeBoy R.T."/>
            <person name="Detter J.C."/>
            <person name="Dodson R.J."/>
            <person name="Durkin A.S."/>
            <person name="Ganapathy A."/>
            <person name="Gwinn-Giglio M."/>
            <person name="Han C.S."/>
            <person name="Khouri H."/>
            <person name="Kiss H."/>
            <person name="Kothari S.P."/>
            <person name="Madupu R."/>
            <person name="Nelson K.E."/>
            <person name="Nelson W.C."/>
            <person name="Paulsen I."/>
            <person name="Penn K."/>
            <person name="Ren Q."/>
            <person name="Rosovitz M.J."/>
            <person name="Selengut J.D."/>
            <person name="Shrivastava S."/>
            <person name="Sullivan S.A."/>
            <person name="Tapia R."/>
            <person name="Thompson L.S."/>
            <person name="Watkins K.L."/>
            <person name="Yang Q."/>
            <person name="Yu C."/>
            <person name="Zafar N."/>
            <person name="Zhou L."/>
            <person name="Kuske C.R."/>
        </authorList>
    </citation>
    <scope>NUCLEOTIDE SEQUENCE [LARGE SCALE GENOMIC DNA]</scope>
    <source>
        <strain evidence="6 7">Ellin345</strain>
    </source>
</reference>
<keyword evidence="4 5" id="KW-0472">Membrane</keyword>
<keyword evidence="2 5" id="KW-0812">Transmembrane</keyword>
<dbReference type="InterPro" id="IPR007593">
    <property type="entry name" value="CD225/Dispanin_fam"/>
</dbReference>
<name>Q1IQG2_KORVE</name>
<evidence type="ECO:0000313" key="6">
    <source>
        <dbReference type="EMBL" id="ABF40888.1"/>
    </source>
</evidence>
<evidence type="ECO:0000256" key="1">
    <source>
        <dbReference type="ARBA" id="ARBA00004370"/>
    </source>
</evidence>
<evidence type="ECO:0000256" key="5">
    <source>
        <dbReference type="SAM" id="Phobius"/>
    </source>
</evidence>
<evidence type="ECO:0000256" key="3">
    <source>
        <dbReference type="ARBA" id="ARBA00022989"/>
    </source>
</evidence>
<evidence type="ECO:0000313" key="7">
    <source>
        <dbReference type="Proteomes" id="UP000002432"/>
    </source>
</evidence>
<feature type="transmembrane region" description="Helical" evidence="5">
    <location>
        <begin position="98"/>
        <end position="120"/>
    </location>
</feature>
<dbReference type="AlphaFoldDB" id="Q1IQG2"/>
<dbReference type="RefSeq" id="WP_011522690.1">
    <property type="nucleotide sequence ID" value="NC_008009.1"/>
</dbReference>
<accession>Q1IQG2</accession>
<dbReference type="GO" id="GO:0016020">
    <property type="term" value="C:membrane"/>
    <property type="evidence" value="ECO:0007669"/>
    <property type="project" value="UniProtKB-SubCell"/>
</dbReference>
<dbReference type="Proteomes" id="UP000002432">
    <property type="component" value="Chromosome"/>
</dbReference>
<proteinExistence type="predicted"/>
<dbReference type="PANTHER" id="PTHR14948">
    <property type="entry name" value="NG5"/>
    <property type="match status" value="1"/>
</dbReference>
<sequence length="262" mass="27749">MYCPKCGTNNPDVVSSCQKCGYAFFAPTPPQSVPQPQAFTPPPARPNVPNYLVPSILVTILCCLPFGIVALIFASQVNGKLAAGNIQGAIEDSRKAKIWVIVSLATGIIPMILIFAAILIPNVLRSRNVANEASAVGSVRTINTAEYTYAHTYPHVGYTCTIQELGSGLEAGSNVCAVPNGRSQRSACLIDNTLSGGVKSGYLFTLENCAGDSAMTHYEVIARPIQQGAGGRTFCSDQTGIIRYTTTSRTLEGCLTNGTPLR</sequence>
<dbReference type="eggNOG" id="COG4640">
    <property type="taxonomic scope" value="Bacteria"/>
</dbReference>
<dbReference type="EMBL" id="CP000360">
    <property type="protein sequence ID" value="ABF40888.1"/>
    <property type="molecule type" value="Genomic_DNA"/>
</dbReference>
<evidence type="ECO:0000256" key="4">
    <source>
        <dbReference type="ARBA" id="ARBA00023136"/>
    </source>
</evidence>
<evidence type="ECO:0000256" key="2">
    <source>
        <dbReference type="ARBA" id="ARBA00022692"/>
    </source>
</evidence>
<dbReference type="KEGG" id="aba:Acid345_1887"/>
<keyword evidence="7" id="KW-1185">Reference proteome</keyword>
<dbReference type="STRING" id="204669.Acid345_1887"/>
<dbReference type="EnsemblBacteria" id="ABF40888">
    <property type="protein sequence ID" value="ABF40888"/>
    <property type="gene ID" value="Acid345_1887"/>
</dbReference>
<dbReference type="HOGENOM" id="CLU_1093199_0_0_0"/>
<dbReference type="Pfam" id="PF04505">
    <property type="entry name" value="CD225"/>
    <property type="match status" value="1"/>
</dbReference>
<protein>
    <submittedName>
        <fullName evidence="6">Uncharacterized protein</fullName>
    </submittedName>
</protein>
<dbReference type="PANTHER" id="PTHR14948:SF44">
    <property type="entry name" value="PROLINE-RICH TRANSMEMBRANE PROTEIN 1-LIKE"/>
    <property type="match status" value="1"/>
</dbReference>
<gene>
    <name evidence="6" type="ordered locus">Acid345_1887</name>
</gene>
<feature type="transmembrane region" description="Helical" evidence="5">
    <location>
        <begin position="51"/>
        <end position="77"/>
    </location>
</feature>